<dbReference type="Proteomes" id="UP000053424">
    <property type="component" value="Unassembled WGS sequence"/>
</dbReference>
<sequence>MSPTPELRLPQELIESIIDLLSKDISTIRACALACWQFLPACRKHIFGDLVIASPTSNSDAIRRALAFFTTCPHITPYITSVRLVDGEISTSLSSGWICREQSLPAMLNELSHLKKLSVESTFHPINWTHLPTATQKAFYQFFSSGTITHLALVMIDDFPMAAIRNLSGLRYLHLRSVSLKFSKDNIPRNECVPPKLRGLTIVDPGRSLSLLAVLLHDPEIAGLDFSSLLKLSVTTCGEFNRYQEDIAVINRLLEWSSDSLSELELNPSLIFTENSNLSHYPLQLDFTPNLRTLKLSLEVSDLEGMGGNTSFAWLSHLFYNLPTINVIEKIILKCEIVQGNPFAEFDNTLWKQMDKVLTREELRCLREVSFLIHPIYSEARRYLPMFSDLLQQELQVLRERNILRVEEIYEIPRLYIDNL</sequence>
<reference evidence="1 2" key="1">
    <citation type="submission" date="2014-04" db="EMBL/GenBank/DDBJ databases">
        <authorList>
            <consortium name="DOE Joint Genome Institute"/>
            <person name="Kuo A."/>
            <person name="Gay G."/>
            <person name="Dore J."/>
            <person name="Kohler A."/>
            <person name="Nagy L.G."/>
            <person name="Floudas D."/>
            <person name="Copeland A."/>
            <person name="Barry K.W."/>
            <person name="Cichocki N."/>
            <person name="Veneault-Fourrey C."/>
            <person name="LaButti K."/>
            <person name="Lindquist E.A."/>
            <person name="Lipzen A."/>
            <person name="Lundell T."/>
            <person name="Morin E."/>
            <person name="Murat C."/>
            <person name="Sun H."/>
            <person name="Tunlid A."/>
            <person name="Henrissat B."/>
            <person name="Grigoriev I.V."/>
            <person name="Hibbett D.S."/>
            <person name="Martin F."/>
            <person name="Nordberg H.P."/>
            <person name="Cantor M.N."/>
            <person name="Hua S.X."/>
        </authorList>
    </citation>
    <scope>NUCLEOTIDE SEQUENCE [LARGE SCALE GENOMIC DNA]</scope>
    <source>
        <strain evidence="2">h7</strain>
    </source>
</reference>
<proteinExistence type="predicted"/>
<name>A0A0C3CMR3_HEBCY</name>
<organism evidence="1 2">
    <name type="scientific">Hebeloma cylindrosporum</name>
    <dbReference type="NCBI Taxonomy" id="76867"/>
    <lineage>
        <taxon>Eukaryota</taxon>
        <taxon>Fungi</taxon>
        <taxon>Dikarya</taxon>
        <taxon>Basidiomycota</taxon>
        <taxon>Agaricomycotina</taxon>
        <taxon>Agaricomycetes</taxon>
        <taxon>Agaricomycetidae</taxon>
        <taxon>Agaricales</taxon>
        <taxon>Agaricineae</taxon>
        <taxon>Hymenogastraceae</taxon>
        <taxon>Hebeloma</taxon>
    </lineage>
</organism>
<dbReference type="EMBL" id="KN831772">
    <property type="protein sequence ID" value="KIM45414.1"/>
    <property type="molecule type" value="Genomic_DNA"/>
</dbReference>
<reference evidence="2" key="2">
    <citation type="submission" date="2015-01" db="EMBL/GenBank/DDBJ databases">
        <title>Evolutionary Origins and Diversification of the Mycorrhizal Mutualists.</title>
        <authorList>
            <consortium name="DOE Joint Genome Institute"/>
            <consortium name="Mycorrhizal Genomics Consortium"/>
            <person name="Kohler A."/>
            <person name="Kuo A."/>
            <person name="Nagy L.G."/>
            <person name="Floudas D."/>
            <person name="Copeland A."/>
            <person name="Barry K.W."/>
            <person name="Cichocki N."/>
            <person name="Veneault-Fourrey C."/>
            <person name="LaButti K."/>
            <person name="Lindquist E.A."/>
            <person name="Lipzen A."/>
            <person name="Lundell T."/>
            <person name="Morin E."/>
            <person name="Murat C."/>
            <person name="Riley R."/>
            <person name="Ohm R."/>
            <person name="Sun H."/>
            <person name="Tunlid A."/>
            <person name="Henrissat B."/>
            <person name="Grigoriev I.V."/>
            <person name="Hibbett D.S."/>
            <person name="Martin F."/>
        </authorList>
    </citation>
    <scope>NUCLEOTIDE SEQUENCE [LARGE SCALE GENOMIC DNA]</scope>
    <source>
        <strain evidence="2">h7</strain>
    </source>
</reference>
<keyword evidence="2" id="KW-1185">Reference proteome</keyword>
<gene>
    <name evidence="1" type="ORF">M413DRAFT_340104</name>
</gene>
<accession>A0A0C3CMR3</accession>
<dbReference type="STRING" id="686832.A0A0C3CMR3"/>
<dbReference type="AlphaFoldDB" id="A0A0C3CMR3"/>
<dbReference type="HOGENOM" id="CLU_036316_4_0_1"/>
<evidence type="ECO:0000313" key="2">
    <source>
        <dbReference type="Proteomes" id="UP000053424"/>
    </source>
</evidence>
<dbReference type="OrthoDB" id="2745898at2759"/>
<evidence type="ECO:0000313" key="1">
    <source>
        <dbReference type="EMBL" id="KIM45414.1"/>
    </source>
</evidence>
<evidence type="ECO:0008006" key="3">
    <source>
        <dbReference type="Google" id="ProtNLM"/>
    </source>
</evidence>
<protein>
    <recommendedName>
        <fullName evidence="3">F-box domain-containing protein</fullName>
    </recommendedName>
</protein>